<evidence type="ECO:0008006" key="4">
    <source>
        <dbReference type="Google" id="ProtNLM"/>
    </source>
</evidence>
<evidence type="ECO:0000313" key="2">
    <source>
        <dbReference type="EMBL" id="KKA30824.1"/>
    </source>
</evidence>
<dbReference type="InterPro" id="IPR025207">
    <property type="entry name" value="Sim4_Fta4"/>
</dbReference>
<dbReference type="GO" id="GO:0031511">
    <property type="term" value="C:Mis6-Sim4 complex"/>
    <property type="evidence" value="ECO:0007669"/>
    <property type="project" value="InterPro"/>
</dbReference>
<reference evidence="2 3" key="1">
    <citation type="submission" date="2015-03" db="EMBL/GenBank/DDBJ databases">
        <authorList>
            <person name="Radwan O."/>
            <person name="Al-Naeli F.A."/>
            <person name="Rendon G.A."/>
            <person name="Fields C."/>
        </authorList>
    </citation>
    <scope>NUCLEOTIDE SEQUENCE [LARGE SCALE GENOMIC DNA]</scope>
    <source>
        <strain evidence="2">CR-DP1</strain>
    </source>
</reference>
<organism evidence="2 3">
    <name type="scientific">Thielaviopsis punctulata</name>
    <dbReference type="NCBI Taxonomy" id="72032"/>
    <lineage>
        <taxon>Eukaryota</taxon>
        <taxon>Fungi</taxon>
        <taxon>Dikarya</taxon>
        <taxon>Ascomycota</taxon>
        <taxon>Pezizomycotina</taxon>
        <taxon>Sordariomycetes</taxon>
        <taxon>Hypocreomycetidae</taxon>
        <taxon>Microascales</taxon>
        <taxon>Ceratocystidaceae</taxon>
        <taxon>Thielaviopsis</taxon>
    </lineage>
</organism>
<dbReference type="Pfam" id="PF13093">
    <property type="entry name" value="FTA4"/>
    <property type="match status" value="1"/>
</dbReference>
<accession>A0A0F4ZJN2</accession>
<comment type="caution">
    <text evidence="2">The sequence shown here is derived from an EMBL/GenBank/DDBJ whole genome shotgun (WGS) entry which is preliminary data.</text>
</comment>
<keyword evidence="3" id="KW-1185">Reference proteome</keyword>
<name>A0A0F4ZJN2_9PEZI</name>
<dbReference type="PANTHER" id="PTHR42040:SF1">
    <property type="entry name" value="INNER KINETOCHORE SUBUNIT FTA4"/>
    <property type="match status" value="1"/>
</dbReference>
<protein>
    <recommendedName>
        <fullName evidence="4">Kinetochore protein fta4</fullName>
    </recommendedName>
</protein>
<feature type="region of interest" description="Disordered" evidence="1">
    <location>
        <begin position="169"/>
        <end position="190"/>
    </location>
</feature>
<sequence>MAPQTVLSVKQAFIEAQSQLLATTPSPSPAWLEAQAADETALPSRAVEDAIYRLSHVIQQHIRRVHAPQATRHVAEQIDQLYWQAAEQHGGNEAETGVIRQGDDLSATNVIQDLPPSWEDQAAVSQFPAEAQRYAALAERLSSLDVERTTLLARVERLRRMRNSLAPFVPQKKRARHDEAGDEDDQELESVVQENLVTRNSEMERELERMRVLLARVGGRVVDDLLESI</sequence>
<dbReference type="Proteomes" id="UP000033483">
    <property type="component" value="Unassembled WGS sequence"/>
</dbReference>
<dbReference type="EMBL" id="LAEV01000223">
    <property type="protein sequence ID" value="KKA30824.1"/>
    <property type="molecule type" value="Genomic_DNA"/>
</dbReference>
<gene>
    <name evidence="2" type="ORF">TD95_005062</name>
</gene>
<dbReference type="PANTHER" id="PTHR42040">
    <property type="entry name" value="INNER KINETOCHORE SUBUNIT FTA4"/>
    <property type="match status" value="1"/>
</dbReference>
<evidence type="ECO:0000313" key="3">
    <source>
        <dbReference type="Proteomes" id="UP000033483"/>
    </source>
</evidence>
<dbReference type="AlphaFoldDB" id="A0A0F4ZJN2"/>
<evidence type="ECO:0000256" key="1">
    <source>
        <dbReference type="SAM" id="MobiDB-lite"/>
    </source>
</evidence>
<dbReference type="OrthoDB" id="21214at2759"/>
<proteinExistence type="predicted"/>